<feature type="compositionally biased region" description="Basic and acidic residues" evidence="1">
    <location>
        <begin position="104"/>
        <end position="114"/>
    </location>
</feature>
<proteinExistence type="predicted"/>
<dbReference type="Proteomes" id="UP001144323">
    <property type="component" value="Unassembled WGS sequence"/>
</dbReference>
<gene>
    <name evidence="2" type="ORF">LMG27198_38940</name>
</gene>
<keyword evidence="3" id="KW-1185">Reference proteome</keyword>
<evidence type="ECO:0000313" key="2">
    <source>
        <dbReference type="EMBL" id="GLI94902.1"/>
    </source>
</evidence>
<feature type="region of interest" description="Disordered" evidence="1">
    <location>
        <begin position="65"/>
        <end position="114"/>
    </location>
</feature>
<dbReference type="EMBL" id="BSEC01000001">
    <property type="protein sequence ID" value="GLI94902.1"/>
    <property type="molecule type" value="Genomic_DNA"/>
</dbReference>
<sequence length="114" mass="13261">MLERLADLYLGLGKQRVIRLFLDTRVGEPRHMHAIKSPAVRCGDTAELLRRLCIGGEKAGFTRSDSLKQELQRNRRLPAARRSKHQKQRALWKPPSQDVVQPWDARRKARDMDH</sequence>
<dbReference type="AlphaFoldDB" id="A0A9W6GXD3"/>
<name>A0A9W6GXD3_9HYPH</name>
<organism evidence="2 3">
    <name type="scientific">Methylocystis echinoides</name>
    <dbReference type="NCBI Taxonomy" id="29468"/>
    <lineage>
        <taxon>Bacteria</taxon>
        <taxon>Pseudomonadati</taxon>
        <taxon>Pseudomonadota</taxon>
        <taxon>Alphaproteobacteria</taxon>
        <taxon>Hyphomicrobiales</taxon>
        <taxon>Methylocystaceae</taxon>
        <taxon>Methylocystis</taxon>
    </lineage>
</organism>
<protein>
    <submittedName>
        <fullName evidence="2">Uncharacterized protein</fullName>
    </submittedName>
</protein>
<evidence type="ECO:0000313" key="3">
    <source>
        <dbReference type="Proteomes" id="UP001144323"/>
    </source>
</evidence>
<feature type="compositionally biased region" description="Basic residues" evidence="1">
    <location>
        <begin position="74"/>
        <end position="90"/>
    </location>
</feature>
<reference evidence="2" key="1">
    <citation type="journal article" date="2023" name="Int. J. Syst. Evol. Microbiol.">
        <title>Methylocystis iwaonis sp. nov., a type II methane-oxidizing bacterium from surface soil of a rice paddy field in Japan, and emended description of the genus Methylocystis (ex Whittenbury et al. 1970) Bowman et al. 1993.</title>
        <authorList>
            <person name="Kaise H."/>
            <person name="Sawadogo J.B."/>
            <person name="Alam M.S."/>
            <person name="Ueno C."/>
            <person name="Dianou D."/>
            <person name="Shinjo R."/>
            <person name="Asakawa S."/>
        </authorList>
    </citation>
    <scope>NUCLEOTIDE SEQUENCE</scope>
    <source>
        <strain evidence="2">LMG27198</strain>
    </source>
</reference>
<accession>A0A9W6GXD3</accession>
<comment type="caution">
    <text evidence="2">The sequence shown here is derived from an EMBL/GenBank/DDBJ whole genome shotgun (WGS) entry which is preliminary data.</text>
</comment>
<evidence type="ECO:0000256" key="1">
    <source>
        <dbReference type="SAM" id="MobiDB-lite"/>
    </source>
</evidence>